<accession>A0A9N9MVT1</accession>
<dbReference type="AlphaFoldDB" id="A0A9N9MVT1"/>
<name>A0A9N9MVT1_9CUCU</name>
<feature type="transmembrane region" description="Helical" evidence="1">
    <location>
        <begin position="34"/>
        <end position="53"/>
    </location>
</feature>
<protein>
    <submittedName>
        <fullName evidence="2">Uncharacterized protein</fullName>
    </submittedName>
</protein>
<keyword evidence="3" id="KW-1185">Reference proteome</keyword>
<keyword evidence="1" id="KW-1133">Transmembrane helix</keyword>
<organism evidence="2 3">
    <name type="scientific">Ceutorhynchus assimilis</name>
    <name type="common">cabbage seed weevil</name>
    <dbReference type="NCBI Taxonomy" id="467358"/>
    <lineage>
        <taxon>Eukaryota</taxon>
        <taxon>Metazoa</taxon>
        <taxon>Ecdysozoa</taxon>
        <taxon>Arthropoda</taxon>
        <taxon>Hexapoda</taxon>
        <taxon>Insecta</taxon>
        <taxon>Pterygota</taxon>
        <taxon>Neoptera</taxon>
        <taxon>Endopterygota</taxon>
        <taxon>Coleoptera</taxon>
        <taxon>Polyphaga</taxon>
        <taxon>Cucujiformia</taxon>
        <taxon>Curculionidae</taxon>
        <taxon>Ceutorhynchinae</taxon>
        <taxon>Ceutorhynchus</taxon>
    </lineage>
</organism>
<evidence type="ECO:0000313" key="2">
    <source>
        <dbReference type="EMBL" id="CAG9772510.1"/>
    </source>
</evidence>
<dbReference type="EMBL" id="OU892284">
    <property type="protein sequence ID" value="CAG9772510.1"/>
    <property type="molecule type" value="Genomic_DNA"/>
</dbReference>
<dbReference type="Proteomes" id="UP001152799">
    <property type="component" value="Chromosome 8"/>
</dbReference>
<keyword evidence="1" id="KW-0472">Membrane</keyword>
<gene>
    <name evidence="2" type="ORF">CEUTPL_LOCUS12919</name>
</gene>
<proteinExistence type="predicted"/>
<evidence type="ECO:0000313" key="3">
    <source>
        <dbReference type="Proteomes" id="UP001152799"/>
    </source>
</evidence>
<evidence type="ECO:0000256" key="1">
    <source>
        <dbReference type="SAM" id="Phobius"/>
    </source>
</evidence>
<dbReference type="OrthoDB" id="8191083at2759"/>
<reference evidence="2" key="1">
    <citation type="submission" date="2022-01" db="EMBL/GenBank/DDBJ databases">
        <authorList>
            <person name="King R."/>
        </authorList>
    </citation>
    <scope>NUCLEOTIDE SEQUENCE</scope>
</reference>
<sequence>MVKLKPPQFRNPCQVIKDWDTKNNFWSFWFYKRYYGVIPIVTLACLDVCWFTFCSIQGFIRTDVVLSRHGIKSKQQGELYDLLLHPVNRKFLTYYQTFEPNENLFSAYEQMKDAEKRVCE</sequence>
<keyword evidence="1" id="KW-0812">Transmembrane</keyword>